<name>A0ABV9JCB2_9LACT</name>
<keyword evidence="3" id="KW-1185">Reference proteome</keyword>
<keyword evidence="1" id="KW-0472">Membrane</keyword>
<evidence type="ECO:0000313" key="2">
    <source>
        <dbReference type="EMBL" id="MFC4652408.1"/>
    </source>
</evidence>
<organism evidence="2 3">
    <name type="scientific">Lactococcus nasutitermitis</name>
    <dbReference type="NCBI Taxonomy" id="1652957"/>
    <lineage>
        <taxon>Bacteria</taxon>
        <taxon>Bacillati</taxon>
        <taxon>Bacillota</taxon>
        <taxon>Bacilli</taxon>
        <taxon>Lactobacillales</taxon>
        <taxon>Streptococcaceae</taxon>
        <taxon>Lactococcus</taxon>
    </lineage>
</organism>
<proteinExistence type="predicted"/>
<sequence>MIEYFVQLMDALESLERSIFRINDLKREFEYGVNKLINRQALIACLVLPVVLLVGYVIGGSGLVGSSVQSTQASTAFIRMFGAGFITWTLGIMLNMIFKYLWYRDYLPAGKKVKQRKLFPKFETQKVQIIQETEGNVTTDIFEKVPLEKEYLKIPTVDMLMTYLKEGKAHDLAEALELYKSLPSNAQFSSSASVVERFEQAKKEEFLLEESESN</sequence>
<evidence type="ECO:0000256" key="1">
    <source>
        <dbReference type="SAM" id="Phobius"/>
    </source>
</evidence>
<comment type="caution">
    <text evidence="2">The sequence shown here is derived from an EMBL/GenBank/DDBJ whole genome shotgun (WGS) entry which is preliminary data.</text>
</comment>
<gene>
    <name evidence="2" type="ORF">ACFO26_05745</name>
</gene>
<feature type="transmembrane region" description="Helical" evidence="1">
    <location>
        <begin position="76"/>
        <end position="102"/>
    </location>
</feature>
<dbReference type="EMBL" id="JBHSGD010000005">
    <property type="protein sequence ID" value="MFC4652408.1"/>
    <property type="molecule type" value="Genomic_DNA"/>
</dbReference>
<accession>A0ABV9JCB2</accession>
<protein>
    <submittedName>
        <fullName evidence="2">Uncharacterized protein</fullName>
    </submittedName>
</protein>
<keyword evidence="1" id="KW-1133">Transmembrane helix</keyword>
<keyword evidence="1" id="KW-0812">Transmembrane</keyword>
<evidence type="ECO:0000313" key="3">
    <source>
        <dbReference type="Proteomes" id="UP001595987"/>
    </source>
</evidence>
<dbReference type="Proteomes" id="UP001595987">
    <property type="component" value="Unassembled WGS sequence"/>
</dbReference>
<reference evidence="3" key="1">
    <citation type="journal article" date="2019" name="Int. J. Syst. Evol. Microbiol.">
        <title>The Global Catalogue of Microorganisms (GCM) 10K type strain sequencing project: providing services to taxonomists for standard genome sequencing and annotation.</title>
        <authorList>
            <consortium name="The Broad Institute Genomics Platform"/>
            <consortium name="The Broad Institute Genome Sequencing Center for Infectious Disease"/>
            <person name="Wu L."/>
            <person name="Ma J."/>
        </authorList>
    </citation>
    <scope>NUCLEOTIDE SEQUENCE [LARGE SCALE GENOMIC DNA]</scope>
    <source>
        <strain evidence="3">CCUG 63287</strain>
    </source>
</reference>
<dbReference type="RefSeq" id="WP_213534895.1">
    <property type="nucleotide sequence ID" value="NZ_BOVQ01000004.1"/>
</dbReference>
<feature type="transmembrane region" description="Helical" evidence="1">
    <location>
        <begin position="41"/>
        <end position="64"/>
    </location>
</feature>